<name>A0A9X0R0H2_9PROT</name>
<organism evidence="4 5">
    <name type="scientific">Siccirubricoccus deserti</name>
    <dbReference type="NCBI Taxonomy" id="2013562"/>
    <lineage>
        <taxon>Bacteria</taxon>
        <taxon>Pseudomonadati</taxon>
        <taxon>Pseudomonadota</taxon>
        <taxon>Alphaproteobacteria</taxon>
        <taxon>Acetobacterales</taxon>
        <taxon>Roseomonadaceae</taxon>
        <taxon>Siccirubricoccus</taxon>
    </lineage>
</organism>
<evidence type="ECO:0000259" key="2">
    <source>
        <dbReference type="PROSITE" id="PS50404"/>
    </source>
</evidence>
<dbReference type="SUPFAM" id="SSF47616">
    <property type="entry name" value="GST C-terminal domain-like"/>
    <property type="match status" value="1"/>
</dbReference>
<evidence type="ECO:0000313" key="4">
    <source>
        <dbReference type="EMBL" id="MBC4016583.1"/>
    </source>
</evidence>
<sequence>MDHGITLFGSFTSSSSYKPMLYLALARVPFSFRTVNLKNGVQKLPDYLEVNRYGQVPALRHRGLTVVQSNVILDYLARTTGHFEPRAEQDRWRAREWLSWEADAITNVAKVRHYRRFRTVDPAVMAYFHPAAEAALGFVDRALEGRDWLVGDAPSIADIGCWGRMVFMAEGGFEIGNWPNLEAWSRRLKAMPGFALPYDLIPKKDTEVLPA</sequence>
<dbReference type="CDD" id="cd00570">
    <property type="entry name" value="GST_N_family"/>
    <property type="match status" value="1"/>
</dbReference>
<dbReference type="InterPro" id="IPR004045">
    <property type="entry name" value="Glutathione_S-Trfase_N"/>
</dbReference>
<dbReference type="Proteomes" id="UP000600101">
    <property type="component" value="Unassembled WGS sequence"/>
</dbReference>
<dbReference type="InterPro" id="IPR036282">
    <property type="entry name" value="Glutathione-S-Trfase_C_sf"/>
</dbReference>
<dbReference type="AlphaFoldDB" id="A0A9X0R0H2"/>
<keyword evidence="5" id="KW-1185">Reference proteome</keyword>
<proteinExistence type="inferred from homology"/>
<reference evidence="4" key="1">
    <citation type="submission" date="2020-08" db="EMBL/GenBank/DDBJ databases">
        <authorList>
            <person name="Hu Y."/>
            <person name="Nguyen S.V."/>
            <person name="Li F."/>
            <person name="Fanning S."/>
        </authorList>
    </citation>
    <scope>NUCLEOTIDE SEQUENCE</scope>
    <source>
        <strain evidence="4">SYSU D8009</strain>
    </source>
</reference>
<dbReference type="PROSITE" id="PS50405">
    <property type="entry name" value="GST_CTER"/>
    <property type="match status" value="1"/>
</dbReference>
<dbReference type="SUPFAM" id="SSF52833">
    <property type="entry name" value="Thioredoxin-like"/>
    <property type="match status" value="1"/>
</dbReference>
<dbReference type="Gene3D" id="3.40.30.10">
    <property type="entry name" value="Glutaredoxin"/>
    <property type="match status" value="1"/>
</dbReference>
<dbReference type="Pfam" id="PF00043">
    <property type="entry name" value="GST_C"/>
    <property type="match status" value="1"/>
</dbReference>
<evidence type="ECO:0000259" key="3">
    <source>
        <dbReference type="PROSITE" id="PS50405"/>
    </source>
</evidence>
<dbReference type="EMBL" id="JACOMF010000016">
    <property type="protein sequence ID" value="MBC4016583.1"/>
    <property type="molecule type" value="Genomic_DNA"/>
</dbReference>
<evidence type="ECO:0000256" key="1">
    <source>
        <dbReference type="RuleBase" id="RU003494"/>
    </source>
</evidence>
<protein>
    <submittedName>
        <fullName evidence="4">Glutathione S-transferase family protein</fullName>
    </submittedName>
</protein>
<evidence type="ECO:0000313" key="5">
    <source>
        <dbReference type="Proteomes" id="UP000600101"/>
    </source>
</evidence>
<dbReference type="PANTHER" id="PTHR44051:SF8">
    <property type="entry name" value="GLUTATHIONE S-TRANSFERASE GSTA"/>
    <property type="match status" value="1"/>
</dbReference>
<dbReference type="InterPro" id="IPR010987">
    <property type="entry name" value="Glutathione-S-Trfase_C-like"/>
</dbReference>
<feature type="domain" description="GST C-terminal" evidence="3">
    <location>
        <begin position="87"/>
        <end position="208"/>
    </location>
</feature>
<comment type="caution">
    <text evidence="4">The sequence shown here is derived from an EMBL/GenBank/DDBJ whole genome shotgun (WGS) entry which is preliminary data.</text>
</comment>
<dbReference type="InterPro" id="IPR004046">
    <property type="entry name" value="GST_C"/>
</dbReference>
<dbReference type="Pfam" id="PF02798">
    <property type="entry name" value="GST_N"/>
    <property type="match status" value="1"/>
</dbReference>
<gene>
    <name evidence="4" type="ORF">H7965_14770</name>
</gene>
<dbReference type="PROSITE" id="PS50404">
    <property type="entry name" value="GST_NTER"/>
    <property type="match status" value="1"/>
</dbReference>
<feature type="domain" description="GST N-terminal" evidence="2">
    <location>
        <begin position="3"/>
        <end position="84"/>
    </location>
</feature>
<dbReference type="PANTHER" id="PTHR44051">
    <property type="entry name" value="GLUTATHIONE S-TRANSFERASE-RELATED"/>
    <property type="match status" value="1"/>
</dbReference>
<dbReference type="InterPro" id="IPR036249">
    <property type="entry name" value="Thioredoxin-like_sf"/>
</dbReference>
<dbReference type="Gene3D" id="1.20.1050.10">
    <property type="match status" value="1"/>
</dbReference>
<dbReference type="RefSeq" id="WP_186771345.1">
    <property type="nucleotide sequence ID" value="NZ_JACOMF010000016.1"/>
</dbReference>
<dbReference type="InterPro" id="IPR040079">
    <property type="entry name" value="Glutathione_S-Trfase"/>
</dbReference>
<dbReference type="SFLD" id="SFLDG00358">
    <property type="entry name" value="Main_(cytGST)"/>
    <property type="match status" value="1"/>
</dbReference>
<comment type="similarity">
    <text evidence="1">Belongs to the GST superfamily.</text>
</comment>
<accession>A0A9X0R0H2</accession>
<dbReference type="SFLD" id="SFLDS00019">
    <property type="entry name" value="Glutathione_Transferase_(cytos"/>
    <property type="match status" value="1"/>
</dbReference>